<dbReference type="Pfam" id="PF07670">
    <property type="entry name" value="Gate"/>
    <property type="match status" value="1"/>
</dbReference>
<organism evidence="3 4">
    <name type="scientific">Desulfofundulus salinus</name>
    <dbReference type="NCBI Taxonomy" id="2419843"/>
    <lineage>
        <taxon>Bacteria</taxon>
        <taxon>Bacillati</taxon>
        <taxon>Bacillota</taxon>
        <taxon>Clostridia</taxon>
        <taxon>Eubacteriales</taxon>
        <taxon>Peptococcaceae</taxon>
        <taxon>Desulfofundulus</taxon>
    </lineage>
</organism>
<dbReference type="PANTHER" id="PTHR43185:SF1">
    <property type="entry name" value="FE(2+) TRANSPORTER FEOB"/>
    <property type="match status" value="1"/>
</dbReference>
<keyword evidence="1" id="KW-0472">Membrane</keyword>
<feature type="transmembrane region" description="Helical" evidence="1">
    <location>
        <begin position="63"/>
        <end position="83"/>
    </location>
</feature>
<sequence>MISMRMKTIIFIQWGTWEAAAALIFGLLAKEVVVGTLGVIYGVGEEAESLIPIIQPHWTPLSAYAFMAMCLIYIPCVATIGAIKRETNSWKWTV</sequence>
<evidence type="ECO:0000313" key="3">
    <source>
        <dbReference type="EMBL" id="RKO66596.1"/>
    </source>
</evidence>
<dbReference type="GO" id="GO:0005886">
    <property type="term" value="C:plasma membrane"/>
    <property type="evidence" value="ECO:0007669"/>
    <property type="project" value="TreeGrafter"/>
</dbReference>
<name>A0A494WTA2_9FIRM</name>
<evidence type="ECO:0000313" key="4">
    <source>
        <dbReference type="Proteomes" id="UP000271256"/>
    </source>
</evidence>
<dbReference type="AlphaFoldDB" id="A0A494WTA2"/>
<dbReference type="GO" id="GO:0015093">
    <property type="term" value="F:ferrous iron transmembrane transporter activity"/>
    <property type="evidence" value="ECO:0007669"/>
    <property type="project" value="TreeGrafter"/>
</dbReference>
<dbReference type="Proteomes" id="UP000271256">
    <property type="component" value="Unassembled WGS sequence"/>
</dbReference>
<evidence type="ECO:0000256" key="1">
    <source>
        <dbReference type="SAM" id="Phobius"/>
    </source>
</evidence>
<feature type="domain" description="Nucleoside transporter/FeoB GTPase Gate" evidence="2">
    <location>
        <begin position="14"/>
        <end position="90"/>
    </location>
</feature>
<dbReference type="OrthoDB" id="9809127at2"/>
<keyword evidence="4" id="KW-1185">Reference proteome</keyword>
<dbReference type="InterPro" id="IPR011642">
    <property type="entry name" value="Gate_dom"/>
</dbReference>
<evidence type="ECO:0000259" key="2">
    <source>
        <dbReference type="Pfam" id="PF07670"/>
    </source>
</evidence>
<comment type="caution">
    <text evidence="3">The sequence shown here is derived from an EMBL/GenBank/DDBJ whole genome shotgun (WGS) entry which is preliminary data.</text>
</comment>
<feature type="transmembrane region" description="Helical" evidence="1">
    <location>
        <begin position="21"/>
        <end position="43"/>
    </location>
</feature>
<proteinExistence type="predicted"/>
<gene>
    <name evidence="3" type="ORF">D7024_06310</name>
</gene>
<protein>
    <recommendedName>
        <fullName evidence="2">Nucleoside transporter/FeoB GTPase Gate domain-containing protein</fullName>
    </recommendedName>
</protein>
<dbReference type="EMBL" id="RBWE01000001">
    <property type="protein sequence ID" value="RKO66596.1"/>
    <property type="molecule type" value="Genomic_DNA"/>
</dbReference>
<dbReference type="RefSeq" id="WP_121451029.1">
    <property type="nucleotide sequence ID" value="NZ_RBWE01000001.1"/>
</dbReference>
<dbReference type="InterPro" id="IPR050860">
    <property type="entry name" value="FeoB_GTPase"/>
</dbReference>
<keyword evidence="1" id="KW-0812">Transmembrane</keyword>
<reference evidence="3 4" key="1">
    <citation type="submission" date="2018-10" db="EMBL/GenBank/DDBJ databases">
        <authorList>
            <person name="Grouzdev D.S."/>
            <person name="Krutkina M.S."/>
            <person name="Tourova T.P."/>
            <person name="Nazina T.N."/>
        </authorList>
    </citation>
    <scope>NUCLEOTIDE SEQUENCE [LARGE SCALE GENOMIC DNA]</scope>
    <source>
        <strain evidence="3 4">435</strain>
    </source>
</reference>
<dbReference type="PANTHER" id="PTHR43185">
    <property type="entry name" value="FERROUS IRON TRANSPORT PROTEIN B"/>
    <property type="match status" value="1"/>
</dbReference>
<accession>A0A494WTA2</accession>
<keyword evidence="1" id="KW-1133">Transmembrane helix</keyword>